<keyword evidence="3" id="KW-1185">Reference proteome</keyword>
<comment type="caution">
    <text evidence="2">The sequence shown here is derived from an EMBL/GenBank/DDBJ whole genome shotgun (WGS) entry which is preliminary data.</text>
</comment>
<dbReference type="Proteomes" id="UP001565471">
    <property type="component" value="Unassembled WGS sequence"/>
</dbReference>
<feature type="compositionally biased region" description="Polar residues" evidence="1">
    <location>
        <begin position="48"/>
        <end position="58"/>
    </location>
</feature>
<proteinExistence type="predicted"/>
<reference evidence="2 3" key="1">
    <citation type="submission" date="2024-07" db="EMBL/GenBank/DDBJ databases">
        <title>Genomic Encyclopedia of Type Strains, Phase V (KMG-V): Genome sequencing to study the core and pangenomes of soil and plant-associated prokaryotes.</title>
        <authorList>
            <person name="Whitman W."/>
        </authorList>
    </citation>
    <scope>NUCLEOTIDE SEQUENCE [LARGE SCALE GENOMIC DNA]</scope>
    <source>
        <strain evidence="2 3">USDA 415</strain>
    </source>
</reference>
<evidence type="ECO:0000256" key="1">
    <source>
        <dbReference type="SAM" id="MobiDB-lite"/>
    </source>
</evidence>
<name>A0ABV4EU49_BRAEL</name>
<organism evidence="2 3">
    <name type="scientific">Bradyrhizobium elkanii</name>
    <dbReference type="NCBI Taxonomy" id="29448"/>
    <lineage>
        <taxon>Bacteria</taxon>
        <taxon>Pseudomonadati</taxon>
        <taxon>Pseudomonadota</taxon>
        <taxon>Alphaproteobacteria</taxon>
        <taxon>Hyphomicrobiales</taxon>
        <taxon>Nitrobacteraceae</taxon>
        <taxon>Bradyrhizobium</taxon>
    </lineage>
</organism>
<gene>
    <name evidence="2" type="ORF">ABIF29_001476</name>
</gene>
<evidence type="ECO:0000313" key="2">
    <source>
        <dbReference type="EMBL" id="MEY9314677.1"/>
    </source>
</evidence>
<protein>
    <submittedName>
        <fullName evidence="2">Uncharacterized protein</fullName>
    </submittedName>
</protein>
<dbReference type="EMBL" id="JBGBZA010000002">
    <property type="protein sequence ID" value="MEY9314677.1"/>
    <property type="molecule type" value="Genomic_DNA"/>
</dbReference>
<accession>A0ABV4EU49</accession>
<sequence>MPLYQDHAEALTAYNEIAPALKEAAYADVKSSFEALAAPLMHIHRTDSGSCRQRTASPSRGPKQESGAGEE</sequence>
<evidence type="ECO:0000313" key="3">
    <source>
        <dbReference type="Proteomes" id="UP001565471"/>
    </source>
</evidence>
<feature type="region of interest" description="Disordered" evidence="1">
    <location>
        <begin position="44"/>
        <end position="71"/>
    </location>
</feature>